<dbReference type="EMBL" id="DXAQ01000128">
    <property type="protein sequence ID" value="HIZ89987.1"/>
    <property type="molecule type" value="Genomic_DNA"/>
</dbReference>
<name>A0A9D2GV89_9BACT</name>
<reference evidence="1" key="1">
    <citation type="journal article" date="2021" name="PeerJ">
        <title>Extensive microbial diversity within the chicken gut microbiome revealed by metagenomics and culture.</title>
        <authorList>
            <person name="Gilroy R."/>
            <person name="Ravi A."/>
            <person name="Getino M."/>
            <person name="Pursley I."/>
            <person name="Horton D.L."/>
            <person name="Alikhan N.F."/>
            <person name="Baker D."/>
            <person name="Gharbi K."/>
            <person name="Hall N."/>
            <person name="Watson M."/>
            <person name="Adriaenssens E.M."/>
            <person name="Foster-Nyarko E."/>
            <person name="Jarju S."/>
            <person name="Secka A."/>
            <person name="Antonio M."/>
            <person name="Oren A."/>
            <person name="Chaudhuri R.R."/>
            <person name="La Ragione R."/>
            <person name="Hildebrand F."/>
            <person name="Pallen M.J."/>
        </authorList>
    </citation>
    <scope>NUCLEOTIDE SEQUENCE</scope>
    <source>
        <strain evidence="1">ChiW4-1371</strain>
    </source>
</reference>
<dbReference type="Proteomes" id="UP000824176">
    <property type="component" value="Unassembled WGS sequence"/>
</dbReference>
<comment type="caution">
    <text evidence="1">The sequence shown here is derived from an EMBL/GenBank/DDBJ whole genome shotgun (WGS) entry which is preliminary data.</text>
</comment>
<organism evidence="1 2">
    <name type="scientific">Candidatus Mucispirillum faecigallinarum</name>
    <dbReference type="NCBI Taxonomy" id="2838699"/>
    <lineage>
        <taxon>Bacteria</taxon>
        <taxon>Pseudomonadati</taxon>
        <taxon>Deferribacterota</taxon>
        <taxon>Deferribacteres</taxon>
        <taxon>Deferribacterales</taxon>
        <taxon>Mucispirillaceae</taxon>
        <taxon>Mucispirillum</taxon>
    </lineage>
</organism>
<evidence type="ECO:0000313" key="2">
    <source>
        <dbReference type="Proteomes" id="UP000824176"/>
    </source>
</evidence>
<proteinExistence type="predicted"/>
<dbReference type="AlphaFoldDB" id="A0A9D2GV89"/>
<sequence length="244" mass="28172">MKSSVNSNKYYKPYTGKILFFIFVFLFSTCLISEAKTYDYYFLNQAEAQKKVQECKKWEKNLSDKEKKTIMESLFSGNISKIPKKTINMLNECDNAEKAINAKNFVKSVKYYSTHLKDAMRYIKSCKNSKSLPVEVKEEYNNAVKAVKDGINGDIAVQSSDRIGLMFGTARTITEFEKKPEEAKELLKTCLNADGSLKSKEELEKIDYNRYDECLNADRAVNKNWIGSQELREKLIQFAKENQL</sequence>
<protein>
    <submittedName>
        <fullName evidence="1">Uncharacterized protein</fullName>
    </submittedName>
</protein>
<accession>A0A9D2GV89</accession>
<reference evidence="1" key="2">
    <citation type="submission" date="2021-04" db="EMBL/GenBank/DDBJ databases">
        <authorList>
            <person name="Gilroy R."/>
        </authorList>
    </citation>
    <scope>NUCLEOTIDE SEQUENCE</scope>
    <source>
        <strain evidence="1">ChiW4-1371</strain>
    </source>
</reference>
<gene>
    <name evidence="1" type="ORF">H9804_08565</name>
</gene>
<evidence type="ECO:0000313" key="1">
    <source>
        <dbReference type="EMBL" id="HIZ89987.1"/>
    </source>
</evidence>